<accession>I8T2D0</accession>
<name>I8T2D0_9GAMM</name>
<organism evidence="1 2">
    <name type="scientific">Hydrocarboniphaga effusa AP103</name>
    <dbReference type="NCBI Taxonomy" id="1172194"/>
    <lineage>
        <taxon>Bacteria</taxon>
        <taxon>Pseudomonadati</taxon>
        <taxon>Pseudomonadota</taxon>
        <taxon>Gammaproteobacteria</taxon>
        <taxon>Nevskiales</taxon>
        <taxon>Nevskiaceae</taxon>
        <taxon>Hydrocarboniphaga</taxon>
    </lineage>
</organism>
<evidence type="ECO:0000313" key="1">
    <source>
        <dbReference type="EMBL" id="EIT68055.1"/>
    </source>
</evidence>
<sequence>MSRGLSSIALNGIDAGERPDGRAGHCATDGFNNEIFL</sequence>
<dbReference type="AlphaFoldDB" id="I8T2D0"/>
<proteinExistence type="predicted"/>
<dbReference type="Proteomes" id="UP000003704">
    <property type="component" value="Unassembled WGS sequence"/>
</dbReference>
<reference evidence="1 2" key="1">
    <citation type="journal article" date="2012" name="J. Bacteriol.">
        <title>Genome Sequence of n-Alkane-Degrading Hydrocarboniphaga effusa Strain AP103T (ATCC BAA-332T).</title>
        <authorList>
            <person name="Chang H.K."/>
            <person name="Zylstra G.J."/>
            <person name="Chae J.C."/>
        </authorList>
    </citation>
    <scope>NUCLEOTIDE SEQUENCE [LARGE SCALE GENOMIC DNA]</scope>
    <source>
        <strain evidence="1 2">AP103</strain>
    </source>
</reference>
<keyword evidence="2" id="KW-1185">Reference proteome</keyword>
<comment type="caution">
    <text evidence="1">The sequence shown here is derived from an EMBL/GenBank/DDBJ whole genome shotgun (WGS) entry which is preliminary data.</text>
</comment>
<evidence type="ECO:0000313" key="2">
    <source>
        <dbReference type="Proteomes" id="UP000003704"/>
    </source>
</evidence>
<gene>
    <name evidence="1" type="ORF">WQQ_44900</name>
</gene>
<protein>
    <submittedName>
        <fullName evidence="1">Uncharacterized protein</fullName>
    </submittedName>
</protein>
<dbReference type="EMBL" id="AKGD01000004">
    <property type="protein sequence ID" value="EIT68055.1"/>
    <property type="molecule type" value="Genomic_DNA"/>
</dbReference>